<dbReference type="Pfam" id="PF00112">
    <property type="entry name" value="Peptidase_C1"/>
    <property type="match status" value="1"/>
</dbReference>
<evidence type="ECO:0000256" key="2">
    <source>
        <dbReference type="ARBA" id="ARBA00023145"/>
    </source>
</evidence>
<feature type="compositionally biased region" description="Polar residues" evidence="3">
    <location>
        <begin position="255"/>
        <end position="284"/>
    </location>
</feature>
<comment type="caution">
    <text evidence="5">The sequence shown here is derived from an EMBL/GenBank/DDBJ whole genome shotgun (WGS) entry which is preliminary data.</text>
</comment>
<dbReference type="PANTHER" id="PTHR12411">
    <property type="entry name" value="CYSTEINE PROTEASE FAMILY C1-RELATED"/>
    <property type="match status" value="1"/>
</dbReference>
<evidence type="ECO:0000259" key="4">
    <source>
        <dbReference type="SMART" id="SM00645"/>
    </source>
</evidence>
<reference evidence="5 6" key="1">
    <citation type="journal article" date="2014" name="Genome Biol. Evol.">
        <title>The secreted proteins of Achlya hypogyna and Thraustotheca clavata identify the ancestral oomycete secretome and reveal gene acquisitions by horizontal gene transfer.</title>
        <authorList>
            <person name="Misner I."/>
            <person name="Blouin N."/>
            <person name="Leonard G."/>
            <person name="Richards T.A."/>
            <person name="Lane C.E."/>
        </authorList>
    </citation>
    <scope>NUCLEOTIDE SEQUENCE [LARGE SCALE GENOMIC DNA]</scope>
    <source>
        <strain evidence="5 6">ATCC 34112</strain>
    </source>
</reference>
<protein>
    <submittedName>
        <fullName evidence="5">Cysteine protease family C01A</fullName>
    </submittedName>
</protein>
<proteinExistence type="inferred from homology"/>
<dbReference type="SUPFAM" id="SSF54001">
    <property type="entry name" value="Cysteine proteinases"/>
    <property type="match status" value="1"/>
</dbReference>
<dbReference type="InterPro" id="IPR038765">
    <property type="entry name" value="Papain-like_cys_pep_sf"/>
</dbReference>
<accession>A0A1V9ZXI6</accession>
<evidence type="ECO:0000313" key="5">
    <source>
        <dbReference type="EMBL" id="OQS02661.1"/>
    </source>
</evidence>
<dbReference type="InterPro" id="IPR000668">
    <property type="entry name" value="Peptidase_C1A_C"/>
</dbReference>
<sequence length="302" mass="32931">MVAMVVTMPTNKFVNQPLTKLPEFGNYVSGSKLRTIEDHIARELAQEQREAGDVDWSSHKCYESVKNQGHRGSCWTFSSTAVASFGHCLATAPCLSQQPVSCARSTGNGCHAGWAWEALDYIRETGVCTLSDYPCSSGKTKQDDTCSNACNKKKFSIGATVRIHGESVLQSALDNQPVQVSVAARSNICRNYKSGVVRNCPGTVTTHAVLAVRYGSNWGDQGYIYLERGVGGDGMCKITNRPSYPKIDKQPTPRPSTILSKPSTCKPKSTDKPQSTPKNTNHSTLAMHLRLNSIFEKYSAAN</sequence>
<dbReference type="EMBL" id="JNBS01001097">
    <property type="protein sequence ID" value="OQS02661.1"/>
    <property type="molecule type" value="Genomic_DNA"/>
</dbReference>
<dbReference type="Gene3D" id="3.90.70.10">
    <property type="entry name" value="Cysteine proteinases"/>
    <property type="match status" value="1"/>
</dbReference>
<keyword evidence="5" id="KW-0645">Protease</keyword>
<dbReference type="GO" id="GO:0008234">
    <property type="term" value="F:cysteine-type peptidase activity"/>
    <property type="evidence" value="ECO:0007669"/>
    <property type="project" value="InterPro"/>
</dbReference>
<evidence type="ECO:0000256" key="1">
    <source>
        <dbReference type="ARBA" id="ARBA00008455"/>
    </source>
</evidence>
<dbReference type="PROSITE" id="PS00139">
    <property type="entry name" value="THIOL_PROTEASE_CYS"/>
    <property type="match status" value="1"/>
</dbReference>
<keyword evidence="5" id="KW-0378">Hydrolase</keyword>
<dbReference type="OrthoDB" id="10253408at2759"/>
<dbReference type="STRING" id="74557.A0A1V9ZXI6"/>
<evidence type="ECO:0000256" key="3">
    <source>
        <dbReference type="SAM" id="MobiDB-lite"/>
    </source>
</evidence>
<name>A0A1V9ZXI6_9STRA</name>
<keyword evidence="2" id="KW-0865">Zymogen</keyword>
<dbReference type="AlphaFoldDB" id="A0A1V9ZXI6"/>
<dbReference type="SMART" id="SM00645">
    <property type="entry name" value="Pept_C1"/>
    <property type="match status" value="1"/>
</dbReference>
<keyword evidence="6" id="KW-1185">Reference proteome</keyword>
<organism evidence="5 6">
    <name type="scientific">Thraustotheca clavata</name>
    <dbReference type="NCBI Taxonomy" id="74557"/>
    <lineage>
        <taxon>Eukaryota</taxon>
        <taxon>Sar</taxon>
        <taxon>Stramenopiles</taxon>
        <taxon>Oomycota</taxon>
        <taxon>Saprolegniomycetes</taxon>
        <taxon>Saprolegniales</taxon>
        <taxon>Achlyaceae</taxon>
        <taxon>Thraustotheca</taxon>
    </lineage>
</organism>
<feature type="region of interest" description="Disordered" evidence="3">
    <location>
        <begin position="241"/>
        <end position="284"/>
    </location>
</feature>
<dbReference type="InterPro" id="IPR039417">
    <property type="entry name" value="Peptidase_C1A_papain-like"/>
</dbReference>
<dbReference type="InterPro" id="IPR013128">
    <property type="entry name" value="Peptidase_C1A"/>
</dbReference>
<dbReference type="GO" id="GO:0006508">
    <property type="term" value="P:proteolysis"/>
    <property type="evidence" value="ECO:0007669"/>
    <property type="project" value="UniProtKB-KW"/>
</dbReference>
<feature type="domain" description="Peptidase C1A papain C-terminal" evidence="4">
    <location>
        <begin position="50"/>
        <end position="246"/>
    </location>
</feature>
<evidence type="ECO:0000313" key="6">
    <source>
        <dbReference type="Proteomes" id="UP000243217"/>
    </source>
</evidence>
<gene>
    <name evidence="5" type="ORF">THRCLA_04987</name>
</gene>
<dbReference type="Proteomes" id="UP000243217">
    <property type="component" value="Unassembled WGS sequence"/>
</dbReference>
<dbReference type="CDD" id="cd02248">
    <property type="entry name" value="Peptidase_C1A"/>
    <property type="match status" value="1"/>
</dbReference>
<comment type="similarity">
    <text evidence="1">Belongs to the peptidase C1 family.</text>
</comment>
<dbReference type="InterPro" id="IPR000169">
    <property type="entry name" value="Pept_cys_AS"/>
</dbReference>